<dbReference type="AlphaFoldDB" id="A0A2S7X160"/>
<dbReference type="Proteomes" id="UP001156660">
    <property type="component" value="Unassembled WGS sequence"/>
</dbReference>
<dbReference type="OrthoDB" id="5905022at2"/>
<comment type="caution">
    <text evidence="2">The sequence shown here is derived from an EMBL/GenBank/DDBJ whole genome shotgun (WGS) entry which is preliminary data.</text>
</comment>
<reference evidence="2 3" key="2">
    <citation type="submission" date="2016-12" db="EMBL/GenBank/DDBJ databases">
        <title>Diversity of luminous bacteria.</title>
        <authorList>
            <person name="Yoshizawa S."/>
            <person name="Kogure K."/>
        </authorList>
    </citation>
    <scope>NUCLEOTIDE SEQUENCE [LARGE SCALE GENOMIC DNA]</scope>
    <source>
        <strain evidence="2 3">NBRC 105001</strain>
    </source>
</reference>
<reference evidence="1" key="1">
    <citation type="journal article" date="2014" name="Int. J. Syst. Evol. Microbiol.">
        <title>Complete genome of a new Firmicutes species belonging to the dominant human colonic microbiota ('Ruminococcus bicirculans') reveals two chromosomes and a selective capacity to utilize plant glucans.</title>
        <authorList>
            <consortium name="NISC Comparative Sequencing Program"/>
            <person name="Wegmann U."/>
            <person name="Louis P."/>
            <person name="Goesmann A."/>
            <person name="Henrissat B."/>
            <person name="Duncan S.H."/>
            <person name="Flint H.J."/>
        </authorList>
    </citation>
    <scope>NUCLEOTIDE SEQUENCE</scope>
    <source>
        <strain evidence="1">NBRC 105001</strain>
    </source>
</reference>
<reference evidence="4" key="3">
    <citation type="journal article" date="2019" name="Int. J. Syst. Evol. Microbiol.">
        <title>The Global Catalogue of Microorganisms (GCM) 10K type strain sequencing project: providing services to taxonomists for standard genome sequencing and annotation.</title>
        <authorList>
            <consortium name="The Broad Institute Genomics Platform"/>
            <consortium name="The Broad Institute Genome Sequencing Center for Infectious Disease"/>
            <person name="Wu L."/>
            <person name="Ma J."/>
        </authorList>
    </citation>
    <scope>NUCLEOTIDE SEQUENCE [LARGE SCALE GENOMIC DNA]</scope>
    <source>
        <strain evidence="4">NBRC 105001</strain>
    </source>
</reference>
<dbReference type="EMBL" id="MSCP01000005">
    <property type="protein sequence ID" value="PQJ83560.1"/>
    <property type="molecule type" value="Genomic_DNA"/>
</dbReference>
<accession>A0A2S7X160</accession>
<dbReference type="Proteomes" id="UP000239273">
    <property type="component" value="Unassembled WGS sequence"/>
</dbReference>
<reference evidence="1" key="4">
    <citation type="submission" date="2023-01" db="EMBL/GenBank/DDBJ databases">
        <title>Draft genome sequence of Aliivibrio sifiae strain NBRC 105001.</title>
        <authorList>
            <person name="Sun Q."/>
            <person name="Mori K."/>
        </authorList>
    </citation>
    <scope>NUCLEOTIDE SEQUENCE</scope>
    <source>
        <strain evidence="1">NBRC 105001</strain>
    </source>
</reference>
<keyword evidence="4" id="KW-1185">Reference proteome</keyword>
<proteinExistence type="predicted"/>
<sequence>MKFHNKKLALLWQHDLLVPASKRKPVDGQFIFSSLFSVYAFSTKNDNSLQTAFAKKVIEKIGDDLRASRLTIKNDISQFKKDIDPIELRVFEPNNQYPLTINQEKVCPQNTMLVKIFLAIDDFIIELNKALFTGELNNQQKRAYQTGLLDNLTKHLITLNKTCIDFHKLRKSQLEKEKV</sequence>
<evidence type="ECO:0000313" key="2">
    <source>
        <dbReference type="EMBL" id="PQJ83560.1"/>
    </source>
</evidence>
<evidence type="ECO:0008006" key="5">
    <source>
        <dbReference type="Google" id="ProtNLM"/>
    </source>
</evidence>
<gene>
    <name evidence="2" type="ORF">BTO23_20690</name>
    <name evidence="1" type="ORF">GCM10007855_36800</name>
</gene>
<protein>
    <recommendedName>
        <fullName evidence="5">DUF1845 domain-containing protein</fullName>
    </recommendedName>
</protein>
<evidence type="ECO:0000313" key="4">
    <source>
        <dbReference type="Proteomes" id="UP001156660"/>
    </source>
</evidence>
<dbReference type="EMBL" id="BSOU01000014">
    <property type="protein sequence ID" value="GLR76805.1"/>
    <property type="molecule type" value="Genomic_DNA"/>
</dbReference>
<evidence type="ECO:0000313" key="3">
    <source>
        <dbReference type="Proteomes" id="UP000239273"/>
    </source>
</evidence>
<dbReference type="RefSeq" id="WP_105064484.1">
    <property type="nucleotide sequence ID" value="NZ_BSOU01000014.1"/>
</dbReference>
<organism evidence="2 3">
    <name type="scientific">Aliivibrio sifiae</name>
    <dbReference type="NCBI Taxonomy" id="566293"/>
    <lineage>
        <taxon>Bacteria</taxon>
        <taxon>Pseudomonadati</taxon>
        <taxon>Pseudomonadota</taxon>
        <taxon>Gammaproteobacteria</taxon>
        <taxon>Vibrionales</taxon>
        <taxon>Vibrionaceae</taxon>
        <taxon>Aliivibrio</taxon>
    </lineage>
</organism>
<name>A0A2S7X160_9GAMM</name>
<evidence type="ECO:0000313" key="1">
    <source>
        <dbReference type="EMBL" id="GLR76805.1"/>
    </source>
</evidence>